<dbReference type="InterPro" id="IPR050796">
    <property type="entry name" value="SCF_F-box_component"/>
</dbReference>
<keyword evidence="1" id="KW-0732">Signal</keyword>
<comment type="caution">
    <text evidence="2">The sequence shown here is derived from an EMBL/GenBank/DDBJ whole genome shotgun (WGS) entry which is preliminary data.</text>
</comment>
<evidence type="ECO:0008006" key="4">
    <source>
        <dbReference type="Google" id="ProtNLM"/>
    </source>
</evidence>
<accession>A0AAD8HRK5</accession>
<sequence length="430" mass="50321">MAWLGTLWWCLLETCSGLCDKLRFGACNPLQVAEDNRLMTPSPLQRPVSDDLLMEIFSRMPAESVHKCKQAYDDWNTLFSTPYFNHNLFLPRASPTIIVHHWTLIENQLLYIDDDHRGGLKCTHISQKKPLKSSSYWPKINYYSPIRFSCYGLLFLDIKHDFFGSDSIVVNPITQRWVPLPGVPAVRGDICGAYFHPTAREFRVLWVSLLKTSNNKYYEFKLLRPKSGNNPQIYWHALAKLHSRPMIDEPPVNLHDCLHWMCARWFPLIMVFSIIKEEFTLMPTFLSVQDDGYLQQISRNIFKRVHLLDLDGYLSLWELTDVLNIWTKEDYYVSSSWTKRYSIDVKLLHKTVNIDEVRVVGCQNGALVIHWKRKGIFVYHLQHKSIRKFFLDNLKGSQGRSSTTPFLHTKSLISLTEFTRDAFKDHPFIM</sequence>
<protein>
    <recommendedName>
        <fullName evidence="4">F-box domain-containing protein</fullName>
    </recommendedName>
</protein>
<dbReference type="PANTHER" id="PTHR31672">
    <property type="entry name" value="BNACNNG10540D PROTEIN"/>
    <property type="match status" value="1"/>
</dbReference>
<dbReference type="InterPro" id="IPR036047">
    <property type="entry name" value="F-box-like_dom_sf"/>
</dbReference>
<reference evidence="2" key="1">
    <citation type="submission" date="2023-02" db="EMBL/GenBank/DDBJ databases">
        <title>Genome of toxic invasive species Heracleum sosnowskyi carries increased number of genes despite the absence of recent whole-genome duplications.</title>
        <authorList>
            <person name="Schelkunov M."/>
            <person name="Shtratnikova V."/>
            <person name="Makarenko M."/>
            <person name="Klepikova A."/>
            <person name="Omelchenko D."/>
            <person name="Novikova G."/>
            <person name="Obukhova E."/>
            <person name="Bogdanov V."/>
            <person name="Penin A."/>
            <person name="Logacheva M."/>
        </authorList>
    </citation>
    <scope>NUCLEOTIDE SEQUENCE</scope>
    <source>
        <strain evidence="2">Hsosn_3</strain>
        <tissue evidence="2">Leaf</tissue>
    </source>
</reference>
<dbReference type="Proteomes" id="UP001237642">
    <property type="component" value="Unassembled WGS sequence"/>
</dbReference>
<name>A0AAD8HRK5_9APIA</name>
<evidence type="ECO:0000313" key="3">
    <source>
        <dbReference type="Proteomes" id="UP001237642"/>
    </source>
</evidence>
<organism evidence="2 3">
    <name type="scientific">Heracleum sosnowskyi</name>
    <dbReference type="NCBI Taxonomy" id="360622"/>
    <lineage>
        <taxon>Eukaryota</taxon>
        <taxon>Viridiplantae</taxon>
        <taxon>Streptophyta</taxon>
        <taxon>Embryophyta</taxon>
        <taxon>Tracheophyta</taxon>
        <taxon>Spermatophyta</taxon>
        <taxon>Magnoliopsida</taxon>
        <taxon>eudicotyledons</taxon>
        <taxon>Gunneridae</taxon>
        <taxon>Pentapetalae</taxon>
        <taxon>asterids</taxon>
        <taxon>campanulids</taxon>
        <taxon>Apiales</taxon>
        <taxon>Apiaceae</taxon>
        <taxon>Apioideae</taxon>
        <taxon>apioid superclade</taxon>
        <taxon>Tordylieae</taxon>
        <taxon>Tordyliinae</taxon>
        <taxon>Heracleum</taxon>
    </lineage>
</organism>
<feature type="signal peptide" evidence="1">
    <location>
        <begin position="1"/>
        <end position="17"/>
    </location>
</feature>
<evidence type="ECO:0000313" key="2">
    <source>
        <dbReference type="EMBL" id="KAK1372065.1"/>
    </source>
</evidence>
<feature type="chain" id="PRO_5042153056" description="F-box domain-containing protein" evidence="1">
    <location>
        <begin position="18"/>
        <end position="430"/>
    </location>
</feature>
<dbReference type="AlphaFoldDB" id="A0AAD8HRK5"/>
<proteinExistence type="predicted"/>
<dbReference type="EMBL" id="JAUIZM010000008">
    <property type="protein sequence ID" value="KAK1372065.1"/>
    <property type="molecule type" value="Genomic_DNA"/>
</dbReference>
<keyword evidence="3" id="KW-1185">Reference proteome</keyword>
<evidence type="ECO:0000256" key="1">
    <source>
        <dbReference type="SAM" id="SignalP"/>
    </source>
</evidence>
<dbReference type="PANTHER" id="PTHR31672:SF13">
    <property type="entry name" value="F-BOX PROTEIN CPR30-LIKE"/>
    <property type="match status" value="1"/>
</dbReference>
<gene>
    <name evidence="2" type="ORF">POM88_038157</name>
</gene>
<reference evidence="2" key="2">
    <citation type="submission" date="2023-05" db="EMBL/GenBank/DDBJ databases">
        <authorList>
            <person name="Schelkunov M.I."/>
        </authorList>
    </citation>
    <scope>NUCLEOTIDE SEQUENCE</scope>
    <source>
        <strain evidence="2">Hsosn_3</strain>
        <tissue evidence="2">Leaf</tissue>
    </source>
</reference>
<dbReference type="SUPFAM" id="SSF81383">
    <property type="entry name" value="F-box domain"/>
    <property type="match status" value="1"/>
</dbReference>